<evidence type="ECO:0000313" key="6">
    <source>
        <dbReference type="EMBL" id="RIE02808.1"/>
    </source>
</evidence>
<dbReference type="InterPro" id="IPR011051">
    <property type="entry name" value="RmlC_Cupin_sf"/>
</dbReference>
<evidence type="ECO:0000256" key="1">
    <source>
        <dbReference type="ARBA" id="ARBA00008416"/>
    </source>
</evidence>
<comment type="similarity">
    <text evidence="1 3">Belongs to the pirin family.</text>
</comment>
<evidence type="ECO:0000259" key="5">
    <source>
        <dbReference type="Pfam" id="PF17954"/>
    </source>
</evidence>
<dbReference type="RefSeq" id="WP_119150841.1">
    <property type="nucleotide sequence ID" value="NZ_JBHSOV010000035.1"/>
</dbReference>
<dbReference type="EMBL" id="QXJM01000039">
    <property type="protein sequence ID" value="RIE02808.1"/>
    <property type="molecule type" value="Genomic_DNA"/>
</dbReference>
<dbReference type="CDD" id="cd02910">
    <property type="entry name" value="cupin_Yhhw_N"/>
    <property type="match status" value="1"/>
</dbReference>
<protein>
    <submittedName>
        <fullName evidence="6">Pirin family protein</fullName>
    </submittedName>
</protein>
<dbReference type="GO" id="GO:0046872">
    <property type="term" value="F:metal ion binding"/>
    <property type="evidence" value="ECO:0007669"/>
    <property type="project" value="UniProtKB-KW"/>
</dbReference>
<evidence type="ECO:0000313" key="7">
    <source>
        <dbReference type="Proteomes" id="UP000266340"/>
    </source>
</evidence>
<feature type="domain" description="Quercetin 2,3-dioxygenase C-terminal cupin" evidence="5">
    <location>
        <begin position="147"/>
        <end position="233"/>
    </location>
</feature>
<comment type="caution">
    <text evidence="6">The sequence shown here is derived from an EMBL/GenBank/DDBJ whole genome shotgun (WGS) entry which is preliminary data.</text>
</comment>
<keyword evidence="7" id="KW-1185">Reference proteome</keyword>
<sequence length="234" mass="26285">MINVQRSQDRYSADHGWLKSRFSFSFADYYDPDNMSFGPMRVLNDDWIAESEGFGMHPHREMEIVTIVLKGYLEHRDSLGNRAKTTWGGIQRMTAGTGVHHSEFNVSEEEPLELLQMWFMPGERGLAPSYETTDFDPAELRGAFVPVASSSGVTGKVAHIHQDMTIYLSEAAAGQKLEYALPSGRKAFLFVLEGDLRVNEDTILERRDAARLEGVTELSFASSDGARFMLIDLP</sequence>
<dbReference type="PANTHER" id="PTHR43212:SF3">
    <property type="entry name" value="QUERCETIN 2,3-DIOXYGENASE"/>
    <property type="match status" value="1"/>
</dbReference>
<dbReference type="OrthoDB" id="321327at2"/>
<organism evidence="6 7">
    <name type="scientific">Cohnella faecalis</name>
    <dbReference type="NCBI Taxonomy" id="2315694"/>
    <lineage>
        <taxon>Bacteria</taxon>
        <taxon>Bacillati</taxon>
        <taxon>Bacillota</taxon>
        <taxon>Bacilli</taxon>
        <taxon>Bacillales</taxon>
        <taxon>Paenibacillaceae</taxon>
        <taxon>Cohnella</taxon>
    </lineage>
</organism>
<gene>
    <name evidence="6" type="ORF">D3H35_19430</name>
</gene>
<keyword evidence="2" id="KW-0479">Metal-binding</keyword>
<evidence type="ECO:0000259" key="4">
    <source>
        <dbReference type="Pfam" id="PF02678"/>
    </source>
</evidence>
<evidence type="ECO:0000256" key="2">
    <source>
        <dbReference type="PIRSR" id="PIRSR006232-1"/>
    </source>
</evidence>
<dbReference type="PANTHER" id="PTHR43212">
    <property type="entry name" value="QUERCETIN 2,3-DIOXYGENASE"/>
    <property type="match status" value="1"/>
</dbReference>
<dbReference type="Pfam" id="PF17954">
    <property type="entry name" value="Pirin_C_2"/>
    <property type="match status" value="1"/>
</dbReference>
<dbReference type="Proteomes" id="UP000266340">
    <property type="component" value="Unassembled WGS sequence"/>
</dbReference>
<dbReference type="InterPro" id="IPR014710">
    <property type="entry name" value="RmlC-like_jellyroll"/>
</dbReference>
<proteinExistence type="inferred from homology"/>
<name>A0A398CPY6_9BACL</name>
<evidence type="ECO:0000256" key="3">
    <source>
        <dbReference type="RuleBase" id="RU003457"/>
    </source>
</evidence>
<dbReference type="PIRSF" id="PIRSF006232">
    <property type="entry name" value="Pirin"/>
    <property type="match status" value="1"/>
</dbReference>
<feature type="binding site" evidence="2">
    <location>
        <position position="103"/>
    </location>
    <ligand>
        <name>Fe cation</name>
        <dbReference type="ChEBI" id="CHEBI:24875"/>
    </ligand>
</feature>
<dbReference type="Pfam" id="PF02678">
    <property type="entry name" value="Pirin"/>
    <property type="match status" value="1"/>
</dbReference>
<dbReference type="SUPFAM" id="SSF51182">
    <property type="entry name" value="RmlC-like cupins"/>
    <property type="match status" value="1"/>
</dbReference>
<dbReference type="InterPro" id="IPR003829">
    <property type="entry name" value="Pirin_N_dom"/>
</dbReference>
<dbReference type="InterPro" id="IPR012093">
    <property type="entry name" value="Pirin"/>
</dbReference>
<dbReference type="InterPro" id="IPR041602">
    <property type="entry name" value="Quercetinase_C"/>
</dbReference>
<dbReference type="AlphaFoldDB" id="A0A398CPY6"/>
<feature type="domain" description="Pirin N-terminal" evidence="4">
    <location>
        <begin position="10"/>
        <end position="118"/>
    </location>
</feature>
<dbReference type="Gene3D" id="2.60.120.10">
    <property type="entry name" value="Jelly Rolls"/>
    <property type="match status" value="2"/>
</dbReference>
<comment type="cofactor">
    <cofactor evidence="2">
        <name>Fe cation</name>
        <dbReference type="ChEBI" id="CHEBI:24875"/>
    </cofactor>
    <text evidence="2">Binds 1 Fe cation per subunit.</text>
</comment>
<keyword evidence="2" id="KW-0408">Iron</keyword>
<reference evidence="6 7" key="1">
    <citation type="submission" date="2018-09" db="EMBL/GenBank/DDBJ databases">
        <title>Cohnella cavernae sp. nov., isolated from a karst cave.</title>
        <authorList>
            <person name="Zhu H."/>
        </authorList>
    </citation>
    <scope>NUCLEOTIDE SEQUENCE [LARGE SCALE GENOMIC DNA]</scope>
    <source>
        <strain evidence="6 7">K2E09-144</strain>
    </source>
</reference>
<accession>A0A398CPY6</accession>
<feature type="binding site" evidence="2">
    <location>
        <position position="101"/>
    </location>
    <ligand>
        <name>Fe cation</name>
        <dbReference type="ChEBI" id="CHEBI:24875"/>
    </ligand>
</feature>
<feature type="binding site" evidence="2">
    <location>
        <position position="57"/>
    </location>
    <ligand>
        <name>Fe cation</name>
        <dbReference type="ChEBI" id="CHEBI:24875"/>
    </ligand>
</feature>
<feature type="binding site" evidence="2">
    <location>
        <position position="59"/>
    </location>
    <ligand>
        <name>Fe cation</name>
        <dbReference type="ChEBI" id="CHEBI:24875"/>
    </ligand>
</feature>